<dbReference type="STRING" id="383372.Rcas_0498"/>
<evidence type="ECO:0000256" key="6">
    <source>
        <dbReference type="SAM" id="MobiDB-lite"/>
    </source>
</evidence>
<evidence type="ECO:0000256" key="7">
    <source>
        <dbReference type="SAM" id="Phobius"/>
    </source>
</evidence>
<dbReference type="eggNOG" id="COG2244">
    <property type="taxonomic scope" value="Bacteria"/>
</dbReference>
<dbReference type="OrthoDB" id="3246647at2"/>
<accession>A7NGN5</accession>
<dbReference type="InterPro" id="IPR002528">
    <property type="entry name" value="MATE_fam"/>
</dbReference>
<name>A7NGN5_ROSCS</name>
<feature type="transmembrane region" description="Helical" evidence="7">
    <location>
        <begin position="88"/>
        <end position="111"/>
    </location>
</feature>
<evidence type="ECO:0000313" key="9">
    <source>
        <dbReference type="Proteomes" id="UP000000263"/>
    </source>
</evidence>
<feature type="transmembrane region" description="Helical" evidence="7">
    <location>
        <begin position="395"/>
        <end position="416"/>
    </location>
</feature>
<feature type="transmembrane region" description="Helical" evidence="7">
    <location>
        <begin position="222"/>
        <end position="246"/>
    </location>
</feature>
<feature type="transmembrane region" description="Helical" evidence="7">
    <location>
        <begin position="369"/>
        <end position="389"/>
    </location>
</feature>
<evidence type="ECO:0000256" key="1">
    <source>
        <dbReference type="ARBA" id="ARBA00004651"/>
    </source>
</evidence>
<sequence>MTAESDNQPFARLSLRANFSWTFVGNVVYAACQWGMLMALAKLGSPEMVGVFALGLAITAPVFMLSNLHLRTIQATDARQQYQFRDYLGVRLATTTLALLAIAGIVLAIGYPWQTSLTIFAVGCAKACESISDIFYGLLQRLERMDRIAWGMILKGAMSLFALATGVYLSGSVLWGVVGMAGAWATVLAVYDIPQGLSAVRGASIVHPSAAPRQRMAVARNLAWMALPLGVGIMLVSLSTAIPRYFVERMLGAESLGIFAAIASIQVAGTTVIGALAAAANPRLAQHYADGNVRAFRALLRNLVAIAVALGGIGVLIAWLIGGWILTMIYRPEYGAYNHIFVLVMIAASVGYIGWFVGDAMTAVRRLRAQAFLFLAMTVATIGACAWLIPSFGLTGAALATMVTSVIHAVGGLLMVEHALHALPSAQEDDREQTSWRRSISQVRPGVKR</sequence>
<dbReference type="Pfam" id="PF01554">
    <property type="entry name" value="MatE"/>
    <property type="match status" value="1"/>
</dbReference>
<dbReference type="RefSeq" id="WP_011998031.1">
    <property type="nucleotide sequence ID" value="NC_009767.1"/>
</dbReference>
<dbReference type="PANTHER" id="PTHR30250:SF11">
    <property type="entry name" value="O-ANTIGEN TRANSPORTER-RELATED"/>
    <property type="match status" value="1"/>
</dbReference>
<dbReference type="EMBL" id="CP000804">
    <property type="protein sequence ID" value="ABU56628.1"/>
    <property type="molecule type" value="Genomic_DNA"/>
</dbReference>
<keyword evidence="2" id="KW-1003">Cell membrane</keyword>
<evidence type="ECO:0000256" key="5">
    <source>
        <dbReference type="ARBA" id="ARBA00023136"/>
    </source>
</evidence>
<evidence type="ECO:0000256" key="4">
    <source>
        <dbReference type="ARBA" id="ARBA00022989"/>
    </source>
</evidence>
<organism evidence="8 9">
    <name type="scientific">Roseiflexus castenholzii (strain DSM 13941 / HLO8)</name>
    <dbReference type="NCBI Taxonomy" id="383372"/>
    <lineage>
        <taxon>Bacteria</taxon>
        <taxon>Bacillati</taxon>
        <taxon>Chloroflexota</taxon>
        <taxon>Chloroflexia</taxon>
        <taxon>Chloroflexales</taxon>
        <taxon>Roseiflexineae</taxon>
        <taxon>Roseiflexaceae</taxon>
        <taxon>Roseiflexus</taxon>
    </lineage>
</organism>
<reference evidence="8 9" key="1">
    <citation type="submission" date="2007-08" db="EMBL/GenBank/DDBJ databases">
        <title>Complete sequence of Roseiflexus castenholzii DSM 13941.</title>
        <authorList>
            <consortium name="US DOE Joint Genome Institute"/>
            <person name="Copeland A."/>
            <person name="Lucas S."/>
            <person name="Lapidus A."/>
            <person name="Barry K."/>
            <person name="Glavina del Rio T."/>
            <person name="Dalin E."/>
            <person name="Tice H."/>
            <person name="Pitluck S."/>
            <person name="Thompson L.S."/>
            <person name="Brettin T."/>
            <person name="Bruce D."/>
            <person name="Detter J.C."/>
            <person name="Han C."/>
            <person name="Tapia R."/>
            <person name="Schmutz J."/>
            <person name="Larimer F."/>
            <person name="Land M."/>
            <person name="Hauser L."/>
            <person name="Kyrpides N."/>
            <person name="Mikhailova N."/>
            <person name="Bryant D.A."/>
            <person name="Hanada S."/>
            <person name="Tsukatani Y."/>
            <person name="Richardson P."/>
        </authorList>
    </citation>
    <scope>NUCLEOTIDE SEQUENCE [LARGE SCALE GENOMIC DNA]</scope>
    <source>
        <strain evidence="9">DSM 13941 / HLO8</strain>
    </source>
</reference>
<dbReference type="GO" id="GO:0042910">
    <property type="term" value="F:xenobiotic transmembrane transporter activity"/>
    <property type="evidence" value="ECO:0007669"/>
    <property type="project" value="InterPro"/>
</dbReference>
<feature type="transmembrane region" description="Helical" evidence="7">
    <location>
        <begin position="21"/>
        <end position="43"/>
    </location>
</feature>
<dbReference type="GO" id="GO:0015297">
    <property type="term" value="F:antiporter activity"/>
    <property type="evidence" value="ECO:0007669"/>
    <property type="project" value="InterPro"/>
</dbReference>
<evidence type="ECO:0000256" key="2">
    <source>
        <dbReference type="ARBA" id="ARBA00022475"/>
    </source>
</evidence>
<dbReference type="AlphaFoldDB" id="A7NGN5"/>
<dbReference type="InterPro" id="IPR050833">
    <property type="entry name" value="Poly_Biosynth_Transport"/>
</dbReference>
<keyword evidence="3 7" id="KW-0812">Transmembrane</keyword>
<feature type="region of interest" description="Disordered" evidence="6">
    <location>
        <begin position="430"/>
        <end position="449"/>
    </location>
</feature>
<evidence type="ECO:0000313" key="8">
    <source>
        <dbReference type="EMBL" id="ABU56628.1"/>
    </source>
</evidence>
<gene>
    <name evidence="8" type="ordered locus">Rcas_0498</name>
</gene>
<keyword evidence="9" id="KW-1185">Reference proteome</keyword>
<evidence type="ECO:0000256" key="3">
    <source>
        <dbReference type="ARBA" id="ARBA00022692"/>
    </source>
</evidence>
<dbReference type="GO" id="GO:0005886">
    <property type="term" value="C:plasma membrane"/>
    <property type="evidence" value="ECO:0007669"/>
    <property type="project" value="UniProtKB-SubCell"/>
</dbReference>
<feature type="transmembrane region" description="Helical" evidence="7">
    <location>
        <begin position="49"/>
        <end position="68"/>
    </location>
</feature>
<dbReference type="Proteomes" id="UP000000263">
    <property type="component" value="Chromosome"/>
</dbReference>
<dbReference type="KEGG" id="rca:Rcas_0498"/>
<keyword evidence="5 7" id="KW-0472">Membrane</keyword>
<keyword evidence="4 7" id="KW-1133">Transmembrane helix</keyword>
<feature type="transmembrane region" description="Helical" evidence="7">
    <location>
        <begin position="173"/>
        <end position="191"/>
    </location>
</feature>
<dbReference type="HOGENOM" id="CLU_032713_2_0_0"/>
<feature type="transmembrane region" description="Helical" evidence="7">
    <location>
        <begin position="258"/>
        <end position="282"/>
    </location>
</feature>
<proteinExistence type="predicted"/>
<feature type="transmembrane region" description="Helical" evidence="7">
    <location>
        <begin position="303"/>
        <end position="330"/>
    </location>
</feature>
<feature type="transmembrane region" description="Helical" evidence="7">
    <location>
        <begin position="336"/>
        <end position="357"/>
    </location>
</feature>
<dbReference type="PANTHER" id="PTHR30250">
    <property type="entry name" value="PST FAMILY PREDICTED COLANIC ACID TRANSPORTER"/>
    <property type="match status" value="1"/>
</dbReference>
<feature type="transmembrane region" description="Helical" evidence="7">
    <location>
        <begin position="117"/>
        <end position="136"/>
    </location>
</feature>
<comment type="subcellular location">
    <subcellularLocation>
        <location evidence="1">Cell membrane</location>
        <topology evidence="1">Multi-pass membrane protein</topology>
    </subcellularLocation>
</comment>
<feature type="transmembrane region" description="Helical" evidence="7">
    <location>
        <begin position="148"/>
        <end position="167"/>
    </location>
</feature>
<protein>
    <submittedName>
        <fullName evidence="8">Polysaccharide biosynthesis protein</fullName>
    </submittedName>
</protein>